<dbReference type="EMBL" id="CP001649">
    <property type="protein sequence ID" value="ACS80925.1"/>
    <property type="molecule type" value="Genomic_DNA"/>
</dbReference>
<dbReference type="eggNOG" id="COG3172">
    <property type="taxonomic scope" value="Bacteria"/>
</dbReference>
<dbReference type="HOGENOM" id="CLU_024244_0_0_7"/>
<name>C6C054_MARSD</name>
<dbReference type="RefSeq" id="WP_015852741.1">
    <property type="nucleotide sequence ID" value="NC_012881.1"/>
</dbReference>
<evidence type="ECO:0000313" key="3">
    <source>
        <dbReference type="Proteomes" id="UP000002601"/>
    </source>
</evidence>
<dbReference type="InterPro" id="IPR029044">
    <property type="entry name" value="Nucleotide-diphossugar_trans"/>
</dbReference>
<proteinExistence type="predicted"/>
<dbReference type="SUPFAM" id="SSF53448">
    <property type="entry name" value="Nucleotide-diphospho-sugar transferases"/>
    <property type="match status" value="1"/>
</dbReference>
<dbReference type="OrthoDB" id="5572060at2"/>
<evidence type="ECO:0000313" key="2">
    <source>
        <dbReference type="EMBL" id="ACS80925.1"/>
    </source>
</evidence>
<reference evidence="2 3" key="1">
    <citation type="submission" date="2009-06" db="EMBL/GenBank/DDBJ databases">
        <title>Complete sequence of Desulfovibrio salexigens DSM 2638.</title>
        <authorList>
            <consortium name="US DOE Joint Genome Institute"/>
            <person name="Lucas S."/>
            <person name="Copeland A."/>
            <person name="Lapidus A."/>
            <person name="Glavina del Rio T."/>
            <person name="Tice H."/>
            <person name="Bruce D."/>
            <person name="Goodwin L."/>
            <person name="Pitluck S."/>
            <person name="Munk A.C."/>
            <person name="Brettin T."/>
            <person name="Detter J.C."/>
            <person name="Han C."/>
            <person name="Tapia R."/>
            <person name="Larimer F."/>
            <person name="Land M."/>
            <person name="Hauser L."/>
            <person name="Kyrpides N."/>
            <person name="Anderson I."/>
            <person name="Wall J.D."/>
            <person name="Arkin A.P."/>
            <person name="Dehal P."/>
            <person name="Chivian D."/>
            <person name="Giles B."/>
            <person name="Hazen T.C."/>
        </authorList>
    </citation>
    <scope>NUCLEOTIDE SEQUENCE [LARGE SCALE GENOMIC DNA]</scope>
    <source>
        <strain evidence="3">ATCC 14822 / DSM 2638 / NCIMB 8403 / VKM B-1763</strain>
    </source>
</reference>
<sequence length="522" mass="59076">MKSSNSKEELERLLKEAEKVIQQIIDSGVAEETIVDQIKRFRAGFPSTPLLRPCTPGDGIKIIDDSERPHLSAHFKKAAQEGRVTKFVPASGAATRMFKSLLAVYNSAEIENLEGNNDNLIFCRTFIENLQKFAFYDELKKIMEDNGIDLRNSCRNMDFKTILHYVLSPEGLNFGNLPKGLIPFHSYPEHSRTPFAEHIVESMEYAKDGKNKVRAHFTVSPEHRKRIMEHVSQTVERYPETEFHISYSEQRKQTNTIAVDLSGEGFRTSDDRLLFRPAGHGALLVNLNELGGDIVFLKNIDNVAPDHLKKDTLEYKQILGGLLIQLQEEIFAHIRKIKQRTDKLDQTEKFITDRLSISLPDDYSKMREGEKSTWLLSKLNRPIRVCGMVENTGEPGGGPFWVIGPDGIPTPQIVEKNQVDLSKPDQADCMSKATHFNPVDIICGLRDYEGKPFNLLERIDRDTGFISVKSKDGKELKAMELPGLWNGAMADWITIFVEVPLSTFSPVKTVNDLLKPEHQPAS</sequence>
<dbReference type="InterPro" id="IPR025393">
    <property type="entry name" value="DUF4301"/>
</dbReference>
<feature type="domain" description="DUF4301" evidence="1">
    <location>
        <begin position="18"/>
        <end position="519"/>
    </location>
</feature>
<accession>C6C054</accession>
<dbReference type="Pfam" id="PF14134">
    <property type="entry name" value="DUF4301"/>
    <property type="match status" value="1"/>
</dbReference>
<protein>
    <submittedName>
        <fullName evidence="2">Putative cytoplasmic protein</fullName>
    </submittedName>
</protein>
<keyword evidence="3" id="KW-1185">Reference proteome</keyword>
<gene>
    <name evidence="2" type="ordered locus">Desal_2873</name>
</gene>
<dbReference type="AlphaFoldDB" id="C6C054"/>
<dbReference type="STRING" id="526222.Desal_2873"/>
<dbReference type="Proteomes" id="UP000002601">
    <property type="component" value="Chromosome"/>
</dbReference>
<dbReference type="KEGG" id="dsa:Desal_2873"/>
<evidence type="ECO:0000259" key="1">
    <source>
        <dbReference type="Pfam" id="PF14134"/>
    </source>
</evidence>
<organism evidence="2 3">
    <name type="scientific">Maridesulfovibrio salexigens (strain ATCC 14822 / DSM 2638 / NCIMB 8403 / VKM B-1763)</name>
    <name type="common">Desulfovibrio salexigens</name>
    <dbReference type="NCBI Taxonomy" id="526222"/>
    <lineage>
        <taxon>Bacteria</taxon>
        <taxon>Pseudomonadati</taxon>
        <taxon>Thermodesulfobacteriota</taxon>
        <taxon>Desulfovibrionia</taxon>
        <taxon>Desulfovibrionales</taxon>
        <taxon>Desulfovibrionaceae</taxon>
        <taxon>Maridesulfovibrio</taxon>
    </lineage>
</organism>